<accession>A0ABR0EEE6</accession>
<protein>
    <submittedName>
        <fullName evidence="2">Uncharacterized protein</fullName>
    </submittedName>
</protein>
<reference evidence="2 3" key="1">
    <citation type="journal article" date="2023" name="G3 (Bethesda)">
        <title>A chromosome-level genome assembly of Zasmidium syzygii isolated from banana leaves.</title>
        <authorList>
            <person name="van Westerhoven A.C."/>
            <person name="Mehrabi R."/>
            <person name="Talebi R."/>
            <person name="Steentjes M.B.F."/>
            <person name="Corcolon B."/>
            <person name="Chong P.A."/>
            <person name="Kema G.H.J."/>
            <person name="Seidl M.F."/>
        </authorList>
    </citation>
    <scope>NUCLEOTIDE SEQUENCE [LARGE SCALE GENOMIC DNA]</scope>
    <source>
        <strain evidence="2 3">P124</strain>
    </source>
</reference>
<organism evidence="2 3">
    <name type="scientific">Zasmidium cellare</name>
    <name type="common">Wine cellar mold</name>
    <name type="synonym">Racodium cellare</name>
    <dbReference type="NCBI Taxonomy" id="395010"/>
    <lineage>
        <taxon>Eukaryota</taxon>
        <taxon>Fungi</taxon>
        <taxon>Dikarya</taxon>
        <taxon>Ascomycota</taxon>
        <taxon>Pezizomycotina</taxon>
        <taxon>Dothideomycetes</taxon>
        <taxon>Dothideomycetidae</taxon>
        <taxon>Mycosphaerellales</taxon>
        <taxon>Mycosphaerellaceae</taxon>
        <taxon>Zasmidium</taxon>
    </lineage>
</organism>
<dbReference type="Proteomes" id="UP001305779">
    <property type="component" value="Unassembled WGS sequence"/>
</dbReference>
<feature type="signal peptide" evidence="1">
    <location>
        <begin position="1"/>
        <end position="18"/>
    </location>
</feature>
<evidence type="ECO:0000313" key="2">
    <source>
        <dbReference type="EMBL" id="KAK4499754.1"/>
    </source>
</evidence>
<name>A0ABR0EEE6_ZASCE</name>
<evidence type="ECO:0000313" key="3">
    <source>
        <dbReference type="Proteomes" id="UP001305779"/>
    </source>
</evidence>
<proteinExistence type="predicted"/>
<dbReference type="EMBL" id="JAXOVC010000006">
    <property type="protein sequence ID" value="KAK4499754.1"/>
    <property type="molecule type" value="Genomic_DNA"/>
</dbReference>
<keyword evidence="1" id="KW-0732">Signal</keyword>
<comment type="caution">
    <text evidence="2">The sequence shown here is derived from an EMBL/GenBank/DDBJ whole genome shotgun (WGS) entry which is preliminary data.</text>
</comment>
<gene>
    <name evidence="2" type="ORF">PRZ48_007940</name>
</gene>
<sequence length="161" mass="16937">MLAHIAGVFSLCIAATIAGPIVARQACTNEMKINACKAEIQTIRSHSLADAAKIPLAPLATRTFYVTPSELGGVTLPPINVGITADTVRGELVALATILNAGVPQGSDSYIVNPNGTVTSDFIQTDRVALPSEQVREIHEFNDACQITKITGYVHGKLLGL</sequence>
<feature type="chain" id="PRO_5047444090" evidence="1">
    <location>
        <begin position="19"/>
        <end position="161"/>
    </location>
</feature>
<evidence type="ECO:0000256" key="1">
    <source>
        <dbReference type="SAM" id="SignalP"/>
    </source>
</evidence>
<keyword evidence="3" id="KW-1185">Reference proteome</keyword>